<evidence type="ECO:0000256" key="1">
    <source>
        <dbReference type="SAM" id="MobiDB-lite"/>
    </source>
</evidence>
<accession>A0ABW1NKV8</accession>
<dbReference type="EMBL" id="JBHSRF010000036">
    <property type="protein sequence ID" value="MFC6084024.1"/>
    <property type="molecule type" value="Genomic_DNA"/>
</dbReference>
<gene>
    <name evidence="2" type="ORF">ACFP1K_22875</name>
</gene>
<keyword evidence="3" id="KW-1185">Reference proteome</keyword>
<evidence type="ECO:0000313" key="2">
    <source>
        <dbReference type="EMBL" id="MFC6084024.1"/>
    </source>
</evidence>
<organism evidence="2 3">
    <name type="scientific">Sphaerisporangium aureirubrum</name>
    <dbReference type="NCBI Taxonomy" id="1544736"/>
    <lineage>
        <taxon>Bacteria</taxon>
        <taxon>Bacillati</taxon>
        <taxon>Actinomycetota</taxon>
        <taxon>Actinomycetes</taxon>
        <taxon>Streptosporangiales</taxon>
        <taxon>Streptosporangiaceae</taxon>
        <taxon>Sphaerisporangium</taxon>
    </lineage>
</organism>
<comment type="caution">
    <text evidence="2">The sequence shown here is derived from an EMBL/GenBank/DDBJ whole genome shotgun (WGS) entry which is preliminary data.</text>
</comment>
<feature type="region of interest" description="Disordered" evidence="1">
    <location>
        <begin position="82"/>
        <end position="139"/>
    </location>
</feature>
<sequence>MAETRAERMKAEGRMRAIRKKHELTEKEIKEMIPQMTEMVRLLGEADPADRNDLYTQMGLRLVYDPSERVVHVEARPSMYQSACPRSEPNQLHMPLPSPGSSCSSIGSASRLAVDRDTPARGRQGQRDRLARLSVGTGR</sequence>
<proteinExistence type="predicted"/>
<protein>
    <submittedName>
        <fullName evidence="2">Uncharacterized protein</fullName>
    </submittedName>
</protein>
<dbReference type="RefSeq" id="WP_380756638.1">
    <property type="nucleotide sequence ID" value="NZ_JBHSRF010000036.1"/>
</dbReference>
<evidence type="ECO:0000313" key="3">
    <source>
        <dbReference type="Proteomes" id="UP001596137"/>
    </source>
</evidence>
<feature type="compositionally biased region" description="Low complexity" evidence="1">
    <location>
        <begin position="99"/>
        <end position="110"/>
    </location>
</feature>
<dbReference type="Proteomes" id="UP001596137">
    <property type="component" value="Unassembled WGS sequence"/>
</dbReference>
<reference evidence="3" key="1">
    <citation type="journal article" date="2019" name="Int. J. Syst. Evol. Microbiol.">
        <title>The Global Catalogue of Microorganisms (GCM) 10K type strain sequencing project: providing services to taxonomists for standard genome sequencing and annotation.</title>
        <authorList>
            <consortium name="The Broad Institute Genomics Platform"/>
            <consortium name="The Broad Institute Genome Sequencing Center for Infectious Disease"/>
            <person name="Wu L."/>
            <person name="Ma J."/>
        </authorList>
    </citation>
    <scope>NUCLEOTIDE SEQUENCE [LARGE SCALE GENOMIC DNA]</scope>
    <source>
        <strain evidence="3">JCM 30346</strain>
    </source>
</reference>
<feature type="compositionally biased region" description="Basic and acidic residues" evidence="1">
    <location>
        <begin position="113"/>
        <end position="131"/>
    </location>
</feature>
<name>A0ABW1NKV8_9ACTN</name>